<accession>A0ABQ8TQC7</accession>
<sequence length="416" mass="48024">MGEAVLLVKMKVAGLLSSEHFPSPFGEEHSLRVFENKVLRKIFGAKRDEVTGEWRKLHNAELHALYSSPDIIRNIKCKGLRWAGHVARMGKTRNAYRMLVGKPEGKRPLGKPRRRWEDNIKMDLREVGYDGRDWINLAQDRDQWRAYVRLEFHEDEVYYVHSYTERSQYLPPLMSCEPVRRAQTLCRPALEEVALKSCRAETGPALRPDDLLFGRMSNCTSDATNFTWIELMPKTGRIKLEFNMSENFCSGRNEIHLEVMENVTEEECNGTPIESSYLSEEECSRTGFEKHSLRTVRVRNGGNTTDVKRNVTFNMIYKGCYRVTVVDWNTLRKYRVCSPPKFIESNVSKENVFSVKRLTVVSEYVNNERVANILKQRIPNLTGPVDNNDVTLQRNRNKTAGRIDGFHGDCISCCLC</sequence>
<evidence type="ECO:0000313" key="2">
    <source>
        <dbReference type="Proteomes" id="UP001148838"/>
    </source>
</evidence>
<keyword evidence="2" id="KW-1185">Reference proteome</keyword>
<comment type="caution">
    <text evidence="1">The sequence shown here is derived from an EMBL/GenBank/DDBJ whole genome shotgun (WGS) entry which is preliminary data.</text>
</comment>
<name>A0ABQ8TQC7_PERAM</name>
<proteinExistence type="predicted"/>
<evidence type="ECO:0000313" key="1">
    <source>
        <dbReference type="EMBL" id="KAJ4448870.1"/>
    </source>
</evidence>
<protein>
    <submittedName>
        <fullName evidence="1">Uncharacterized protein</fullName>
    </submittedName>
</protein>
<dbReference type="Proteomes" id="UP001148838">
    <property type="component" value="Unassembled WGS sequence"/>
</dbReference>
<dbReference type="EMBL" id="JAJSOF020000003">
    <property type="protein sequence ID" value="KAJ4448870.1"/>
    <property type="molecule type" value="Genomic_DNA"/>
</dbReference>
<gene>
    <name evidence="1" type="ORF">ANN_00261</name>
</gene>
<organism evidence="1 2">
    <name type="scientific">Periplaneta americana</name>
    <name type="common">American cockroach</name>
    <name type="synonym">Blatta americana</name>
    <dbReference type="NCBI Taxonomy" id="6978"/>
    <lineage>
        <taxon>Eukaryota</taxon>
        <taxon>Metazoa</taxon>
        <taxon>Ecdysozoa</taxon>
        <taxon>Arthropoda</taxon>
        <taxon>Hexapoda</taxon>
        <taxon>Insecta</taxon>
        <taxon>Pterygota</taxon>
        <taxon>Neoptera</taxon>
        <taxon>Polyneoptera</taxon>
        <taxon>Dictyoptera</taxon>
        <taxon>Blattodea</taxon>
        <taxon>Blattoidea</taxon>
        <taxon>Blattidae</taxon>
        <taxon>Blattinae</taxon>
        <taxon>Periplaneta</taxon>
    </lineage>
</organism>
<reference evidence="1 2" key="1">
    <citation type="journal article" date="2022" name="Allergy">
        <title>Genome assembly and annotation of Periplaneta americana reveal a comprehensive cockroach allergen profile.</title>
        <authorList>
            <person name="Wang L."/>
            <person name="Xiong Q."/>
            <person name="Saelim N."/>
            <person name="Wang L."/>
            <person name="Nong W."/>
            <person name="Wan A.T."/>
            <person name="Shi M."/>
            <person name="Liu X."/>
            <person name="Cao Q."/>
            <person name="Hui J.H.L."/>
            <person name="Sookrung N."/>
            <person name="Leung T.F."/>
            <person name="Tungtrongchitr A."/>
            <person name="Tsui S.K.W."/>
        </authorList>
    </citation>
    <scope>NUCLEOTIDE SEQUENCE [LARGE SCALE GENOMIC DNA]</scope>
    <source>
        <strain evidence="1">PWHHKU_190912</strain>
    </source>
</reference>